<name>X1ICC9_9ZZZZ</name>
<sequence>MTSVDLIQAMLDWCVEIGCCIFSRDDPEGGRVPSS</sequence>
<accession>X1ICC9</accession>
<reference evidence="1" key="1">
    <citation type="journal article" date="2014" name="Front. Microbiol.">
        <title>High frequency of phylogenetically diverse reductive dehalogenase-homologous genes in deep subseafloor sedimentary metagenomes.</title>
        <authorList>
            <person name="Kawai M."/>
            <person name="Futagami T."/>
            <person name="Toyoda A."/>
            <person name="Takaki Y."/>
            <person name="Nishi S."/>
            <person name="Hori S."/>
            <person name="Arai W."/>
            <person name="Tsubouchi T."/>
            <person name="Morono Y."/>
            <person name="Uchiyama I."/>
            <person name="Ito T."/>
            <person name="Fujiyama A."/>
            <person name="Inagaki F."/>
            <person name="Takami H."/>
        </authorList>
    </citation>
    <scope>NUCLEOTIDE SEQUENCE</scope>
    <source>
        <strain evidence="1">Expedition CK06-06</strain>
    </source>
</reference>
<dbReference type="EMBL" id="BARU01034727">
    <property type="protein sequence ID" value="GAH66920.1"/>
    <property type="molecule type" value="Genomic_DNA"/>
</dbReference>
<evidence type="ECO:0000313" key="1">
    <source>
        <dbReference type="EMBL" id="GAH66920.1"/>
    </source>
</evidence>
<protein>
    <submittedName>
        <fullName evidence="1">Uncharacterized protein</fullName>
    </submittedName>
</protein>
<proteinExistence type="predicted"/>
<comment type="caution">
    <text evidence="1">The sequence shown here is derived from an EMBL/GenBank/DDBJ whole genome shotgun (WGS) entry which is preliminary data.</text>
</comment>
<gene>
    <name evidence="1" type="ORF">S03H2_54466</name>
</gene>
<organism evidence="1">
    <name type="scientific">marine sediment metagenome</name>
    <dbReference type="NCBI Taxonomy" id="412755"/>
    <lineage>
        <taxon>unclassified sequences</taxon>
        <taxon>metagenomes</taxon>
        <taxon>ecological metagenomes</taxon>
    </lineage>
</organism>
<dbReference type="AlphaFoldDB" id="X1ICC9"/>
<feature type="non-terminal residue" evidence="1">
    <location>
        <position position="35"/>
    </location>
</feature>